<feature type="chain" id="PRO_5016769037" evidence="1">
    <location>
        <begin position="34"/>
        <end position="314"/>
    </location>
</feature>
<dbReference type="InterPro" id="IPR002491">
    <property type="entry name" value="ABC_transptr_periplasmic_BD"/>
</dbReference>
<gene>
    <name evidence="3" type="ORF">DFR47_101821</name>
</gene>
<evidence type="ECO:0000256" key="1">
    <source>
        <dbReference type="SAM" id="SignalP"/>
    </source>
</evidence>
<dbReference type="SUPFAM" id="SSF53807">
    <property type="entry name" value="Helical backbone' metal receptor"/>
    <property type="match status" value="1"/>
</dbReference>
<keyword evidence="4" id="KW-1185">Reference proteome</keyword>
<dbReference type="PANTHER" id="PTHR30535">
    <property type="entry name" value="VITAMIN B12-BINDING PROTEIN"/>
    <property type="match status" value="1"/>
</dbReference>
<evidence type="ECO:0000313" key="4">
    <source>
        <dbReference type="Proteomes" id="UP000252893"/>
    </source>
</evidence>
<dbReference type="RefSeq" id="WP_113943061.1">
    <property type="nucleotide sequence ID" value="NZ_JBHEEG010000005.1"/>
</dbReference>
<evidence type="ECO:0000259" key="2">
    <source>
        <dbReference type="PROSITE" id="PS50983"/>
    </source>
</evidence>
<protein>
    <submittedName>
        <fullName evidence="3">Iron complex transport system substrate-binding protein</fullName>
    </submittedName>
</protein>
<feature type="domain" description="Fe/B12 periplasmic-binding" evidence="2">
    <location>
        <begin position="56"/>
        <end position="312"/>
    </location>
</feature>
<accession>A0A366EA63</accession>
<dbReference type="AlphaFoldDB" id="A0A366EA63"/>
<keyword evidence="1" id="KW-0732">Signal</keyword>
<dbReference type="InterPro" id="IPR050902">
    <property type="entry name" value="ABC_Transporter_SBP"/>
</dbReference>
<dbReference type="PANTHER" id="PTHR30535:SF4">
    <property type="entry name" value="HEMIN-BINDING PERIPLASMIC PROTEIN HMUT"/>
    <property type="match status" value="1"/>
</dbReference>
<dbReference type="OrthoDB" id="9797736at2"/>
<dbReference type="Proteomes" id="UP000252893">
    <property type="component" value="Unassembled WGS sequence"/>
</dbReference>
<dbReference type="Pfam" id="PF01497">
    <property type="entry name" value="Peripla_BP_2"/>
    <property type="match status" value="1"/>
</dbReference>
<sequence>MFIARSNHLSSRIKSYRLAAAFAGGLLAATASLAPVSGIVAVAQAEELKTFKDSSRLVSVGGAVTEIIYALGEDSKLIARDRTSVYPETVTKLPDIGYMRQLSSEGVLSVAPTAMLVIEGSGPVETMDVLKRASVPMIVVPEVFTAQGIIDKIKAVGEALGAQEKAAALAAKVEADLKAVEATTSTIKEKKRVLFILSRQGGRFQVSGQGTAADGMIKMAGGLNAIDEFQGYKQLTDEALDKAAPDLILLMNTGVDKAMDDHSDLLSNPALAATPAGRNKSIVTMDGLYLLGFGPRSAEAVRELSESLYGKAAQ</sequence>
<comment type="caution">
    <text evidence="3">The sequence shown here is derived from an EMBL/GenBank/DDBJ whole genome shotgun (WGS) entry which is preliminary data.</text>
</comment>
<organism evidence="3 4">
    <name type="scientific">Pseudochrobactrum asaccharolyticum</name>
    <dbReference type="NCBI Taxonomy" id="354351"/>
    <lineage>
        <taxon>Bacteria</taxon>
        <taxon>Pseudomonadati</taxon>
        <taxon>Pseudomonadota</taxon>
        <taxon>Alphaproteobacteria</taxon>
        <taxon>Hyphomicrobiales</taxon>
        <taxon>Brucellaceae</taxon>
        <taxon>Pseudochrobactrum</taxon>
    </lineage>
</organism>
<dbReference type="EMBL" id="QNRH01000001">
    <property type="protein sequence ID" value="RBO99207.1"/>
    <property type="molecule type" value="Genomic_DNA"/>
</dbReference>
<dbReference type="CDD" id="cd01149">
    <property type="entry name" value="HutB"/>
    <property type="match status" value="1"/>
</dbReference>
<name>A0A366EA63_9HYPH</name>
<reference evidence="3 4" key="1">
    <citation type="submission" date="2018-06" db="EMBL/GenBank/DDBJ databases">
        <title>Genomic Encyclopedia of Type Strains, Phase IV (KMG-IV): sequencing the most valuable type-strain genomes for metagenomic binning, comparative biology and taxonomic classification.</title>
        <authorList>
            <person name="Goeker M."/>
        </authorList>
    </citation>
    <scope>NUCLEOTIDE SEQUENCE [LARGE SCALE GENOMIC DNA]</scope>
    <source>
        <strain evidence="3 4">DSM 25619</strain>
    </source>
</reference>
<dbReference type="PROSITE" id="PS50983">
    <property type="entry name" value="FE_B12_PBP"/>
    <property type="match status" value="1"/>
</dbReference>
<proteinExistence type="predicted"/>
<feature type="signal peptide" evidence="1">
    <location>
        <begin position="1"/>
        <end position="33"/>
    </location>
</feature>
<dbReference type="Gene3D" id="3.40.50.1980">
    <property type="entry name" value="Nitrogenase molybdenum iron protein domain"/>
    <property type="match status" value="2"/>
</dbReference>
<evidence type="ECO:0000313" key="3">
    <source>
        <dbReference type="EMBL" id="RBO99207.1"/>
    </source>
</evidence>